<accession>A0ABR1QMK4</accession>
<dbReference type="GeneID" id="92073172"/>
<feature type="region of interest" description="Disordered" evidence="4">
    <location>
        <begin position="766"/>
        <end position="799"/>
    </location>
</feature>
<protein>
    <submittedName>
        <fullName evidence="6">Polyketide synthase</fullName>
    </submittedName>
</protein>
<proteinExistence type="predicted"/>
<evidence type="ECO:0000256" key="4">
    <source>
        <dbReference type="SAM" id="MobiDB-lite"/>
    </source>
</evidence>
<dbReference type="PANTHER" id="PTHR45527:SF1">
    <property type="entry name" value="FATTY ACID SYNTHASE"/>
    <property type="match status" value="1"/>
</dbReference>
<dbReference type="PROSITE" id="PS00012">
    <property type="entry name" value="PHOSPHOPANTETHEINE"/>
    <property type="match status" value="1"/>
</dbReference>
<dbReference type="PROSITE" id="PS50075">
    <property type="entry name" value="CARRIER"/>
    <property type="match status" value="1"/>
</dbReference>
<dbReference type="InterPro" id="IPR020845">
    <property type="entry name" value="AMP-binding_CS"/>
</dbReference>
<dbReference type="InterPro" id="IPR013120">
    <property type="entry name" value="FAR_NAD-bd"/>
</dbReference>
<comment type="caution">
    <text evidence="6">The sequence shown here is derived from an EMBL/GenBank/DDBJ whole genome shotgun (WGS) entry which is preliminary data.</text>
</comment>
<dbReference type="SUPFAM" id="SSF51735">
    <property type="entry name" value="NAD(P)-binding Rossmann-fold domains"/>
    <property type="match status" value="1"/>
</dbReference>
<feature type="domain" description="Carrier" evidence="5">
    <location>
        <begin position="502"/>
        <end position="580"/>
    </location>
</feature>
<dbReference type="InterPro" id="IPR009081">
    <property type="entry name" value="PP-bd_ACP"/>
</dbReference>
<keyword evidence="7" id="KW-1185">Reference proteome</keyword>
<dbReference type="CDD" id="cd05930">
    <property type="entry name" value="A_NRPS"/>
    <property type="match status" value="1"/>
</dbReference>
<dbReference type="Gene3D" id="3.30.300.30">
    <property type="match status" value="1"/>
</dbReference>
<dbReference type="PROSITE" id="PS00455">
    <property type="entry name" value="AMP_BINDING"/>
    <property type="match status" value="1"/>
</dbReference>
<dbReference type="Gene3D" id="1.10.1200.10">
    <property type="entry name" value="ACP-like"/>
    <property type="match status" value="1"/>
</dbReference>
<dbReference type="InterPro" id="IPR006162">
    <property type="entry name" value="Ppantetheine_attach_site"/>
</dbReference>
<dbReference type="InterPro" id="IPR000873">
    <property type="entry name" value="AMP-dep_synth/lig_dom"/>
</dbReference>
<dbReference type="SUPFAM" id="SSF56801">
    <property type="entry name" value="Acetyl-CoA synthetase-like"/>
    <property type="match status" value="1"/>
</dbReference>
<dbReference type="SMART" id="SM00823">
    <property type="entry name" value="PKS_PP"/>
    <property type="match status" value="1"/>
</dbReference>
<dbReference type="PANTHER" id="PTHR45527">
    <property type="entry name" value="NONRIBOSOMAL PEPTIDE SYNTHETASE"/>
    <property type="match status" value="1"/>
</dbReference>
<dbReference type="RefSeq" id="XP_066702737.1">
    <property type="nucleotide sequence ID" value="XM_066840110.1"/>
</dbReference>
<dbReference type="InterPro" id="IPR042099">
    <property type="entry name" value="ANL_N_sf"/>
</dbReference>
<evidence type="ECO:0000256" key="2">
    <source>
        <dbReference type="ARBA" id="ARBA00022553"/>
    </source>
</evidence>
<dbReference type="Gene3D" id="3.40.50.720">
    <property type="entry name" value="NAD(P)-binding Rossmann-like Domain"/>
    <property type="match status" value="1"/>
</dbReference>
<keyword evidence="3" id="KW-0436">Ligase</keyword>
<dbReference type="InterPro" id="IPR045851">
    <property type="entry name" value="AMP-bd_C_sf"/>
</dbReference>
<evidence type="ECO:0000313" key="6">
    <source>
        <dbReference type="EMBL" id="KAK7959034.1"/>
    </source>
</evidence>
<evidence type="ECO:0000313" key="7">
    <source>
        <dbReference type="Proteomes" id="UP001391051"/>
    </source>
</evidence>
<dbReference type="Gene3D" id="3.40.50.12780">
    <property type="entry name" value="N-terminal domain of ligase-like"/>
    <property type="match status" value="1"/>
</dbReference>
<feature type="compositionally biased region" description="Polar residues" evidence="4">
    <location>
        <begin position="766"/>
        <end position="779"/>
    </location>
</feature>
<gene>
    <name evidence="6" type="ORF">PG986_003888</name>
</gene>
<dbReference type="Pfam" id="PF00501">
    <property type="entry name" value="AMP-binding"/>
    <property type="match status" value="1"/>
</dbReference>
<dbReference type="Pfam" id="PF00550">
    <property type="entry name" value="PP-binding"/>
    <property type="match status" value="1"/>
</dbReference>
<dbReference type="Proteomes" id="UP001391051">
    <property type="component" value="Unassembled WGS sequence"/>
</dbReference>
<feature type="compositionally biased region" description="Basic and acidic residues" evidence="4">
    <location>
        <begin position="790"/>
        <end position="799"/>
    </location>
</feature>
<dbReference type="InterPro" id="IPR036291">
    <property type="entry name" value="NAD(P)-bd_dom_sf"/>
</dbReference>
<dbReference type="EMBL" id="JAQQWE010000003">
    <property type="protein sequence ID" value="KAK7959034.1"/>
    <property type="molecule type" value="Genomic_DNA"/>
</dbReference>
<organism evidence="6 7">
    <name type="scientific">Apiospora aurea</name>
    <dbReference type="NCBI Taxonomy" id="335848"/>
    <lineage>
        <taxon>Eukaryota</taxon>
        <taxon>Fungi</taxon>
        <taxon>Dikarya</taxon>
        <taxon>Ascomycota</taxon>
        <taxon>Pezizomycotina</taxon>
        <taxon>Sordariomycetes</taxon>
        <taxon>Xylariomycetidae</taxon>
        <taxon>Amphisphaeriales</taxon>
        <taxon>Apiosporaceae</taxon>
        <taxon>Apiospora</taxon>
    </lineage>
</organism>
<dbReference type="InterPro" id="IPR020806">
    <property type="entry name" value="PKS_PP-bd"/>
</dbReference>
<evidence type="ECO:0000259" key="5">
    <source>
        <dbReference type="PROSITE" id="PS50075"/>
    </source>
</evidence>
<evidence type="ECO:0000256" key="3">
    <source>
        <dbReference type="ARBA" id="ARBA00022598"/>
    </source>
</evidence>
<evidence type="ECO:0000256" key="1">
    <source>
        <dbReference type="ARBA" id="ARBA00022450"/>
    </source>
</evidence>
<dbReference type="Pfam" id="PF07993">
    <property type="entry name" value="NAD_binding_4"/>
    <property type="match status" value="1"/>
</dbReference>
<name>A0ABR1QMK4_9PEZI</name>
<keyword evidence="2" id="KW-0597">Phosphoprotein</keyword>
<dbReference type="InterPro" id="IPR036736">
    <property type="entry name" value="ACP-like_sf"/>
</dbReference>
<reference evidence="6 7" key="1">
    <citation type="submission" date="2023-01" db="EMBL/GenBank/DDBJ databases">
        <title>Analysis of 21 Apiospora genomes using comparative genomics revels a genus with tremendous synthesis potential of carbohydrate active enzymes and secondary metabolites.</title>
        <authorList>
            <person name="Sorensen T."/>
        </authorList>
    </citation>
    <scope>NUCLEOTIDE SEQUENCE [LARGE SCALE GENOMIC DNA]</scope>
    <source>
        <strain evidence="6 7">CBS 24483</strain>
    </source>
</reference>
<dbReference type="SUPFAM" id="SSF47336">
    <property type="entry name" value="ACP-like"/>
    <property type="match status" value="1"/>
</dbReference>
<sequence>MFPPGIDMVVAMLGAAFAGRGYVPLDPDFARERLRHMTAEAGLKLILVLPELAEQARGLSADCQIVEVSEAMMSKPSHGLWLHRETATDNPFYVIYTSGSTGKPKGIVLSESNTRAMLTSHNTHHEFTSEDRILFHSSMAFDLSVGQLWGALTSGATMLLAKRNVRKEPSALAKFMREGRVTVTYFPPTQFATVLSVGQDDLKHCSSYRDAIFAGEFLPPRVVRAIYDLGIKGLTISNQWGPSEATVQTSCHNPEYPAADATNIPIGYGLPNCSHYIVDALLQPVPAGVIGEICQGGPQVSRGYMGRPAETARGFVQDTFAGPEYVAQGWTTMYRTGDRGRFLPNGMMECHGRIAGDTQVKLRGFRMDLAEVENEFFAAAKRLGSSVADVVVVPRALSPEFAPDNTAAANDAMDDRQLVAFVVTSYDITDNKAKQDLVKQLHVEASEHLNPYMLPNAYHLATQLPALTSGKHDRIELRKMKLDPVFPLLAAHSELPEEDPQDERLQILASVTQVFRDVLKLNPKMNIEPSQSFFELGGHSVLALRVLAKVRSTSGLRIQPKDFFTAPTPAGVAAIVIKERGFEPLQWDNAGSQVDWQVEAKLPDTPEFYPAKRTNIGTKILLTGADSTVGLYMLVEILNRDPSATVMAMGTETPLTKAALIADIEQHDLGDAHVLAERVEFLPGALAMPELGLSPKEFETLRDTVQSIFHFGSRVSLLKSYKELEQVNLRATREVIRLAAAAGRDTSLHYLSTWSVSHLQDWRTTNRAVDHNSNSNNNGGRPKAMMRNNTDMDNRQRGTVKTERAPDFFYPVGSDLAYFKTRWAAEMMLTSAAKRGMRTLIYRASALSAADADATEESNFFAGLMRDIVKTGSVPDLGGDDGLDMDLVPPTYIASTIHQLVQKAPREGGSVFHIRNRRPLSVGGLVEALHKMGKEATKVPAKEWHKRIEKQGALYAAVAAEYVDMGHRMFSLDDSETRRLLGDGTSEEEVAREALCEPVDDRYVQRVMSSLGM</sequence>
<keyword evidence="1" id="KW-0596">Phosphopantetheine</keyword>